<reference evidence="2 3" key="1">
    <citation type="submission" date="2024-03" db="EMBL/GenBank/DDBJ databases">
        <title>Aureococcus anophagefferens CCMP1851 and Kratosvirus quantuckense: Draft genome of a second virus-susceptible host strain in the model system.</title>
        <authorList>
            <person name="Chase E."/>
            <person name="Truchon A.R."/>
            <person name="Schepens W."/>
            <person name="Wilhelm S.W."/>
        </authorList>
    </citation>
    <scope>NUCLEOTIDE SEQUENCE [LARGE SCALE GENOMIC DNA]</scope>
    <source>
        <strain evidence="2 3">CCMP1851</strain>
    </source>
</reference>
<protein>
    <submittedName>
        <fullName evidence="2">Uncharacterized protein</fullName>
    </submittedName>
</protein>
<dbReference type="EMBL" id="JBBJCI010000286">
    <property type="protein sequence ID" value="KAK7236185.1"/>
    <property type="molecule type" value="Genomic_DNA"/>
</dbReference>
<comment type="caution">
    <text evidence="2">The sequence shown here is derived from an EMBL/GenBank/DDBJ whole genome shotgun (WGS) entry which is preliminary data.</text>
</comment>
<evidence type="ECO:0000313" key="3">
    <source>
        <dbReference type="Proteomes" id="UP001363151"/>
    </source>
</evidence>
<feature type="region of interest" description="Disordered" evidence="1">
    <location>
        <begin position="100"/>
        <end position="131"/>
    </location>
</feature>
<keyword evidence="3" id="KW-1185">Reference proteome</keyword>
<organism evidence="2 3">
    <name type="scientific">Aureococcus anophagefferens</name>
    <name type="common">Harmful bloom alga</name>
    <dbReference type="NCBI Taxonomy" id="44056"/>
    <lineage>
        <taxon>Eukaryota</taxon>
        <taxon>Sar</taxon>
        <taxon>Stramenopiles</taxon>
        <taxon>Ochrophyta</taxon>
        <taxon>Pelagophyceae</taxon>
        <taxon>Pelagomonadales</taxon>
        <taxon>Pelagomonadaceae</taxon>
        <taxon>Aureococcus</taxon>
    </lineage>
</organism>
<feature type="compositionally biased region" description="Basic residues" evidence="1">
    <location>
        <begin position="209"/>
        <end position="229"/>
    </location>
</feature>
<evidence type="ECO:0000313" key="2">
    <source>
        <dbReference type="EMBL" id="KAK7236185.1"/>
    </source>
</evidence>
<accession>A0ABR1FR26</accession>
<name>A0ABR1FR26_AURAN</name>
<feature type="region of interest" description="Disordered" evidence="1">
    <location>
        <begin position="186"/>
        <end position="238"/>
    </location>
</feature>
<sequence>MCAWDPDYDDACHFREPNDTKAFLLDLEEAFFCVLLVLPFIQLRREIEDALGDATTGDDAAALRRLLAAHGAFWSVDAGAAFQRGVRRAPEAQLAAAARAGAAASATRTRPRATSRSPGSSTRARSATPSSRALFTAQGRHGRQLGAAGDLHRAPAAPAPRAAKVAVAVALGLVGLGMLRLHNVASGERHAGRRHAREGAADGAAGRGAGRRRPRGGRLRRPARLRRRGGGGLAGAARRGAQGVAGLDAGVARSPGVPALVGGGFGALGHASSFHNGVVRARPG</sequence>
<gene>
    <name evidence="2" type="ORF">SO694_00060167</name>
</gene>
<dbReference type="Proteomes" id="UP001363151">
    <property type="component" value="Unassembled WGS sequence"/>
</dbReference>
<evidence type="ECO:0000256" key="1">
    <source>
        <dbReference type="SAM" id="MobiDB-lite"/>
    </source>
</evidence>
<proteinExistence type="predicted"/>